<evidence type="ECO:0000313" key="10">
    <source>
        <dbReference type="Proteomes" id="UP000295399"/>
    </source>
</evidence>
<dbReference type="InterPro" id="IPR004358">
    <property type="entry name" value="Sig_transdc_His_kin-like_C"/>
</dbReference>
<dbReference type="CDD" id="cd00082">
    <property type="entry name" value="HisKA"/>
    <property type="match status" value="1"/>
</dbReference>
<dbReference type="AlphaFoldDB" id="A0A4R2PDL8"/>
<feature type="domain" description="PAS" evidence="8">
    <location>
        <begin position="197"/>
        <end position="270"/>
    </location>
</feature>
<dbReference type="PROSITE" id="PS50110">
    <property type="entry name" value="RESPONSE_REGULATORY"/>
    <property type="match status" value="1"/>
</dbReference>
<dbReference type="InterPro" id="IPR011006">
    <property type="entry name" value="CheY-like_superfamily"/>
</dbReference>
<keyword evidence="3 4" id="KW-0597">Phosphoprotein</keyword>
<dbReference type="GO" id="GO:0000155">
    <property type="term" value="F:phosphorelay sensor kinase activity"/>
    <property type="evidence" value="ECO:0007669"/>
    <property type="project" value="InterPro"/>
</dbReference>
<dbReference type="SUPFAM" id="SSF55874">
    <property type="entry name" value="ATPase domain of HSP90 chaperone/DNA topoisomerase II/histidine kinase"/>
    <property type="match status" value="1"/>
</dbReference>
<feature type="domain" description="Response regulatory" evidence="7">
    <location>
        <begin position="693"/>
        <end position="808"/>
    </location>
</feature>
<dbReference type="InterPro" id="IPR003661">
    <property type="entry name" value="HisK_dim/P_dom"/>
</dbReference>
<dbReference type="InParanoid" id="A0A4R2PDL8"/>
<evidence type="ECO:0000259" key="7">
    <source>
        <dbReference type="PROSITE" id="PS50110"/>
    </source>
</evidence>
<dbReference type="Gene3D" id="1.10.287.130">
    <property type="match status" value="1"/>
</dbReference>
<dbReference type="SMART" id="SM00091">
    <property type="entry name" value="PAS"/>
    <property type="match status" value="3"/>
</dbReference>
<keyword evidence="10" id="KW-1185">Reference proteome</keyword>
<dbReference type="Pfam" id="PF02518">
    <property type="entry name" value="HATPase_c"/>
    <property type="match status" value="1"/>
</dbReference>
<dbReference type="Proteomes" id="UP000295399">
    <property type="component" value="Unassembled WGS sequence"/>
</dbReference>
<dbReference type="InterPro" id="IPR003594">
    <property type="entry name" value="HATPase_dom"/>
</dbReference>
<comment type="catalytic activity">
    <reaction evidence="1">
        <text>ATP + protein L-histidine = ADP + protein N-phospho-L-histidine.</text>
        <dbReference type="EC" id="2.7.13.3"/>
    </reaction>
</comment>
<sequence length="812" mass="87095">MDMPSFSPLPMHLTSPPTGRPSGRLIWVGGLASLLVAGAWSAATLWFGVEAGLAFLALGLVGLALALLLAERSREVEAAESEVDMLRTLVAATLNPVAVTDHTGAVIWHNGGYERLGRGQVLAPRQLIGGPGGASADWDMLQRNLDERGQADLVVPAASGVTAAWLSLNVRQVASRRVWHVAAVEPDAAFAQRLDRARDHVGPMLSAVGTGVVLADDGGVVRFVNDAAAELIGADAASLSEAGLRFDALFPDDGEVIQTEAGARKPVHRSLAPLYGPVHGMLVGHLAVLRPDREAERMAAAREAGVPSAPQPGRSAFEAALFEESPLAMAVIDAEGRIGRANAAFGAFVPAGVATRGGRLGDFVVDEDRAAVAEVLRLAAAGETAPKPMELRFNTQPQRSAQLLLPPRSLARGGWTVAYLVDLTHQKSLERQFTQAQKMQAIGQLAGGVAHDFNNLLTAILGFCDLLLVRHGTHDESFTDIMQIKQNANRASNLVRQLLAFSRQQTLRPRVLSITEVLAEISNLLRRLIGETIELEMEHGRDLRPVKVDQGQLEQVIINLAVNARDAMAEGGTLTIRTSAVTVETADDDDSETMTDQEYVQILIRDTGCGIPPEHLSKIFDPFFTTKEVGQGTGLGLSTVYGIIKQTGGYIFVSSEPGLGTEFRLYLPTQDAAPEVDEPENSRVVRDLTGKGTILVVEDEDPVRMFAARALTNKGYKVLEADSGEDGLDVMNEYAGPIDLLISDLVMPGMDGPALVDEARKSRPDMKIVFMSGYAEDAVRQRIGESGFAFLAKPFSLKQLAELVKDVLDERV</sequence>
<dbReference type="InterPro" id="IPR001789">
    <property type="entry name" value="Sig_transdc_resp-reg_receiver"/>
</dbReference>
<accession>A0A4R2PDL8</accession>
<dbReference type="OrthoDB" id="9796100at2"/>
<keyword evidence="9" id="KW-0418">Kinase</keyword>
<protein>
    <recommendedName>
        <fullName evidence="2">histidine kinase</fullName>
        <ecNumber evidence="2">2.7.13.3</ecNumber>
    </recommendedName>
</protein>
<feature type="transmembrane region" description="Helical" evidence="5">
    <location>
        <begin position="51"/>
        <end position="70"/>
    </location>
</feature>
<dbReference type="InterPro" id="IPR035965">
    <property type="entry name" value="PAS-like_dom_sf"/>
</dbReference>
<evidence type="ECO:0000313" key="9">
    <source>
        <dbReference type="EMBL" id="TCP32548.1"/>
    </source>
</evidence>
<dbReference type="SUPFAM" id="SSF52172">
    <property type="entry name" value="CheY-like"/>
    <property type="match status" value="1"/>
</dbReference>
<dbReference type="FunFam" id="1.10.287.130:FF:000037">
    <property type="entry name" value="Hybrid sensor histidine kinase/response regulator"/>
    <property type="match status" value="1"/>
</dbReference>
<dbReference type="InterPro" id="IPR036890">
    <property type="entry name" value="HATPase_C_sf"/>
</dbReference>
<evidence type="ECO:0000256" key="4">
    <source>
        <dbReference type="PROSITE-ProRule" id="PRU00169"/>
    </source>
</evidence>
<evidence type="ECO:0000256" key="5">
    <source>
        <dbReference type="SAM" id="Phobius"/>
    </source>
</evidence>
<keyword evidence="5" id="KW-1133">Transmembrane helix</keyword>
<dbReference type="EC" id="2.7.13.3" evidence="2"/>
<dbReference type="SUPFAM" id="SSF55785">
    <property type="entry name" value="PYP-like sensor domain (PAS domain)"/>
    <property type="match status" value="1"/>
</dbReference>
<feature type="modified residue" description="4-aspartylphosphate" evidence="4">
    <location>
        <position position="744"/>
    </location>
</feature>
<dbReference type="PROSITE" id="PS50112">
    <property type="entry name" value="PAS"/>
    <property type="match status" value="1"/>
</dbReference>
<dbReference type="Gene3D" id="3.30.450.20">
    <property type="entry name" value="PAS domain"/>
    <property type="match status" value="1"/>
</dbReference>
<keyword evidence="5" id="KW-0472">Membrane</keyword>
<dbReference type="Gene3D" id="3.40.50.2300">
    <property type="match status" value="1"/>
</dbReference>
<dbReference type="Pfam" id="PF13188">
    <property type="entry name" value="PAS_8"/>
    <property type="match status" value="1"/>
</dbReference>
<proteinExistence type="predicted"/>
<dbReference type="Pfam" id="PF00072">
    <property type="entry name" value="Response_reg"/>
    <property type="match status" value="1"/>
</dbReference>
<dbReference type="Pfam" id="PF08448">
    <property type="entry name" value="PAS_4"/>
    <property type="match status" value="1"/>
</dbReference>
<evidence type="ECO:0000259" key="8">
    <source>
        <dbReference type="PROSITE" id="PS50112"/>
    </source>
</evidence>
<dbReference type="InterPro" id="IPR000014">
    <property type="entry name" value="PAS"/>
</dbReference>
<evidence type="ECO:0000256" key="1">
    <source>
        <dbReference type="ARBA" id="ARBA00000085"/>
    </source>
</evidence>
<feature type="domain" description="Histidine kinase" evidence="6">
    <location>
        <begin position="448"/>
        <end position="671"/>
    </location>
</feature>
<dbReference type="SMART" id="SM00448">
    <property type="entry name" value="REC"/>
    <property type="match status" value="1"/>
</dbReference>
<keyword evidence="9" id="KW-0808">Transferase</keyword>
<dbReference type="SMART" id="SM00388">
    <property type="entry name" value="HisKA"/>
    <property type="match status" value="1"/>
</dbReference>
<evidence type="ECO:0000259" key="6">
    <source>
        <dbReference type="PROSITE" id="PS50109"/>
    </source>
</evidence>
<dbReference type="Pfam" id="PF00512">
    <property type="entry name" value="HisKA"/>
    <property type="match status" value="1"/>
</dbReference>
<dbReference type="Gene3D" id="3.30.565.10">
    <property type="entry name" value="Histidine kinase-like ATPase, C-terminal domain"/>
    <property type="match status" value="1"/>
</dbReference>
<evidence type="ECO:0000256" key="3">
    <source>
        <dbReference type="ARBA" id="ARBA00022553"/>
    </source>
</evidence>
<reference evidence="9 10" key="1">
    <citation type="submission" date="2019-03" db="EMBL/GenBank/DDBJ databases">
        <title>Genomic Encyclopedia of Type Strains, Phase IV (KMG-IV): sequencing the most valuable type-strain genomes for metagenomic binning, comparative biology and taxonomic classification.</title>
        <authorList>
            <person name="Goeker M."/>
        </authorList>
    </citation>
    <scope>NUCLEOTIDE SEQUENCE [LARGE SCALE GENOMIC DNA]</scope>
    <source>
        <strain evidence="9 10">DSM 2132</strain>
    </source>
</reference>
<dbReference type="InterPro" id="IPR013656">
    <property type="entry name" value="PAS_4"/>
</dbReference>
<dbReference type="EMBL" id="SLXO01000009">
    <property type="protein sequence ID" value="TCP32548.1"/>
    <property type="molecule type" value="Genomic_DNA"/>
</dbReference>
<name>A0A4R2PDL8_RHOSA</name>
<dbReference type="SMART" id="SM00387">
    <property type="entry name" value="HATPase_c"/>
    <property type="match status" value="1"/>
</dbReference>
<dbReference type="PROSITE" id="PS50109">
    <property type="entry name" value="HIS_KIN"/>
    <property type="match status" value="1"/>
</dbReference>
<dbReference type="InterPro" id="IPR036097">
    <property type="entry name" value="HisK_dim/P_sf"/>
</dbReference>
<comment type="caution">
    <text evidence="9">The sequence shown here is derived from an EMBL/GenBank/DDBJ whole genome shotgun (WGS) entry which is preliminary data.</text>
</comment>
<keyword evidence="5" id="KW-0812">Transmembrane</keyword>
<dbReference type="PANTHER" id="PTHR43065:SF42">
    <property type="entry name" value="TWO-COMPONENT SENSOR PPRA"/>
    <property type="match status" value="1"/>
</dbReference>
<organism evidence="9 10">
    <name type="scientific">Rhodothalassium salexigens DSM 2132</name>
    <dbReference type="NCBI Taxonomy" id="1188247"/>
    <lineage>
        <taxon>Bacteria</taxon>
        <taxon>Pseudomonadati</taxon>
        <taxon>Pseudomonadota</taxon>
        <taxon>Alphaproteobacteria</taxon>
        <taxon>Rhodothalassiales</taxon>
        <taxon>Rhodothalassiaceae</taxon>
        <taxon>Rhodothalassium</taxon>
    </lineage>
</organism>
<dbReference type="PRINTS" id="PR00344">
    <property type="entry name" value="BCTRLSENSOR"/>
</dbReference>
<dbReference type="PANTHER" id="PTHR43065">
    <property type="entry name" value="SENSOR HISTIDINE KINASE"/>
    <property type="match status" value="1"/>
</dbReference>
<evidence type="ECO:0000256" key="2">
    <source>
        <dbReference type="ARBA" id="ARBA00012438"/>
    </source>
</evidence>
<dbReference type="SUPFAM" id="SSF47384">
    <property type="entry name" value="Homodimeric domain of signal transducing histidine kinase"/>
    <property type="match status" value="1"/>
</dbReference>
<gene>
    <name evidence="9" type="ORF">EV659_10940</name>
</gene>
<dbReference type="InterPro" id="IPR005467">
    <property type="entry name" value="His_kinase_dom"/>
</dbReference>